<keyword evidence="3 7" id="KW-0813">Transport</keyword>
<dbReference type="Proteomes" id="UP001145087">
    <property type="component" value="Unassembled WGS sequence"/>
</dbReference>
<feature type="transmembrane region" description="Helical" evidence="8">
    <location>
        <begin position="223"/>
        <end position="245"/>
    </location>
</feature>
<sequence>MALELFGEFLGTFILILLGNGVVANVNLNKSYGNGGGWIVITAGWGMAVYVAVLATADLSGAHINPAVTIGLALAGLFDWIKVIPFILAQMAGAMLGASAVYLFFRNHFRITETAGMKKSAFCTAPAVRDTPNNLFSEFIGTFILILAVLLISLPQLEYESLGSGHVGLGSLGALPVALVVFSIGMSLGGTTGYAINPARDLGPRIVHTLLPMKNKDDNDWRYAWVPIMGPIAGAAFAALVYLFILQLCNC</sequence>
<evidence type="ECO:0000256" key="2">
    <source>
        <dbReference type="ARBA" id="ARBA00006175"/>
    </source>
</evidence>
<comment type="subcellular location">
    <subcellularLocation>
        <location evidence="1">Membrane</location>
        <topology evidence="1">Multi-pass membrane protein</topology>
    </subcellularLocation>
</comment>
<feature type="transmembrane region" description="Helical" evidence="8">
    <location>
        <begin position="38"/>
        <end position="57"/>
    </location>
</feature>
<keyword evidence="5 8" id="KW-1133">Transmembrane helix</keyword>
<evidence type="ECO:0000256" key="1">
    <source>
        <dbReference type="ARBA" id="ARBA00004141"/>
    </source>
</evidence>
<dbReference type="PRINTS" id="PR00783">
    <property type="entry name" value="MINTRINSICP"/>
</dbReference>
<keyword evidence="6 8" id="KW-0472">Membrane</keyword>
<evidence type="ECO:0000256" key="3">
    <source>
        <dbReference type="ARBA" id="ARBA00022448"/>
    </source>
</evidence>
<dbReference type="PANTHER" id="PTHR43829:SF9">
    <property type="entry name" value="AQUAPORIN-9"/>
    <property type="match status" value="1"/>
</dbReference>
<dbReference type="EMBL" id="JAPOHD010000056">
    <property type="protein sequence ID" value="MCY1722428.1"/>
    <property type="molecule type" value="Genomic_DNA"/>
</dbReference>
<dbReference type="GO" id="GO:0015254">
    <property type="term" value="F:glycerol channel activity"/>
    <property type="evidence" value="ECO:0007669"/>
    <property type="project" value="TreeGrafter"/>
</dbReference>
<protein>
    <submittedName>
        <fullName evidence="9">Aquaporin family protein</fullName>
    </submittedName>
</protein>
<dbReference type="InterPro" id="IPR050363">
    <property type="entry name" value="MIP/Aquaporin"/>
</dbReference>
<evidence type="ECO:0000313" key="10">
    <source>
        <dbReference type="Proteomes" id="UP001145087"/>
    </source>
</evidence>
<organism evidence="9 10">
    <name type="scientific">Draconibacterium aestuarii</name>
    <dbReference type="NCBI Taxonomy" id="2998507"/>
    <lineage>
        <taxon>Bacteria</taxon>
        <taxon>Pseudomonadati</taxon>
        <taxon>Bacteroidota</taxon>
        <taxon>Bacteroidia</taxon>
        <taxon>Marinilabiliales</taxon>
        <taxon>Prolixibacteraceae</taxon>
        <taxon>Draconibacterium</taxon>
    </lineage>
</organism>
<evidence type="ECO:0000256" key="7">
    <source>
        <dbReference type="RuleBase" id="RU000477"/>
    </source>
</evidence>
<dbReference type="RefSeq" id="WP_343334754.1">
    <property type="nucleotide sequence ID" value="NZ_JAPOHD010000056.1"/>
</dbReference>
<keyword evidence="10" id="KW-1185">Reference proteome</keyword>
<feature type="transmembrane region" description="Helical" evidence="8">
    <location>
        <begin position="174"/>
        <end position="196"/>
    </location>
</feature>
<dbReference type="GO" id="GO:0005886">
    <property type="term" value="C:plasma membrane"/>
    <property type="evidence" value="ECO:0007669"/>
    <property type="project" value="TreeGrafter"/>
</dbReference>
<evidence type="ECO:0000313" key="9">
    <source>
        <dbReference type="EMBL" id="MCY1722428.1"/>
    </source>
</evidence>
<name>A0A9X3J7F5_9BACT</name>
<accession>A0A9X3J7F5</accession>
<dbReference type="SUPFAM" id="SSF81338">
    <property type="entry name" value="Aquaporin-like"/>
    <property type="match status" value="1"/>
</dbReference>
<evidence type="ECO:0000256" key="4">
    <source>
        <dbReference type="ARBA" id="ARBA00022692"/>
    </source>
</evidence>
<feature type="transmembrane region" description="Helical" evidence="8">
    <location>
        <begin position="6"/>
        <end position="26"/>
    </location>
</feature>
<dbReference type="Pfam" id="PF00230">
    <property type="entry name" value="MIP"/>
    <property type="match status" value="1"/>
</dbReference>
<evidence type="ECO:0000256" key="6">
    <source>
        <dbReference type="ARBA" id="ARBA00023136"/>
    </source>
</evidence>
<keyword evidence="4 7" id="KW-0812">Transmembrane</keyword>
<evidence type="ECO:0000256" key="8">
    <source>
        <dbReference type="SAM" id="Phobius"/>
    </source>
</evidence>
<dbReference type="InterPro" id="IPR023271">
    <property type="entry name" value="Aquaporin-like"/>
</dbReference>
<dbReference type="AlphaFoldDB" id="A0A9X3J7F5"/>
<gene>
    <name evidence="9" type="ORF">OU798_18915</name>
</gene>
<dbReference type="InterPro" id="IPR022357">
    <property type="entry name" value="MIP_CS"/>
</dbReference>
<dbReference type="NCBIfam" id="TIGR00861">
    <property type="entry name" value="MIP"/>
    <property type="match status" value="1"/>
</dbReference>
<dbReference type="PROSITE" id="PS00221">
    <property type="entry name" value="MIP"/>
    <property type="match status" value="1"/>
</dbReference>
<proteinExistence type="inferred from homology"/>
<comment type="similarity">
    <text evidence="2 7">Belongs to the MIP/aquaporin (TC 1.A.8) family.</text>
</comment>
<reference evidence="9" key="1">
    <citation type="submission" date="2022-11" db="EMBL/GenBank/DDBJ databases">
        <title>Marilongibacter aestuarii gen. nov., sp. nov., isolated from tidal flat sediment.</title>
        <authorList>
            <person name="Jiayan W."/>
        </authorList>
    </citation>
    <scope>NUCLEOTIDE SEQUENCE</scope>
    <source>
        <strain evidence="9">Z1-6</strain>
    </source>
</reference>
<dbReference type="PANTHER" id="PTHR43829">
    <property type="entry name" value="AQUAPORIN OR AQUAGLYCEROPORIN RELATED"/>
    <property type="match status" value="1"/>
</dbReference>
<feature type="transmembrane region" description="Helical" evidence="8">
    <location>
        <begin position="83"/>
        <end position="105"/>
    </location>
</feature>
<feature type="transmembrane region" description="Helical" evidence="8">
    <location>
        <begin position="135"/>
        <end position="154"/>
    </location>
</feature>
<evidence type="ECO:0000256" key="5">
    <source>
        <dbReference type="ARBA" id="ARBA00022989"/>
    </source>
</evidence>
<dbReference type="Gene3D" id="1.20.1080.10">
    <property type="entry name" value="Glycerol uptake facilitator protein"/>
    <property type="match status" value="1"/>
</dbReference>
<dbReference type="CDD" id="cd00333">
    <property type="entry name" value="MIP"/>
    <property type="match status" value="1"/>
</dbReference>
<comment type="caution">
    <text evidence="9">The sequence shown here is derived from an EMBL/GenBank/DDBJ whole genome shotgun (WGS) entry which is preliminary data.</text>
</comment>
<dbReference type="InterPro" id="IPR000425">
    <property type="entry name" value="MIP"/>
</dbReference>